<evidence type="ECO:0000256" key="1">
    <source>
        <dbReference type="SAM" id="Phobius"/>
    </source>
</evidence>
<dbReference type="EMBL" id="AILW01000019">
    <property type="protein sequence ID" value="EJF82504.1"/>
    <property type="molecule type" value="Genomic_DNA"/>
</dbReference>
<keyword evidence="1" id="KW-0812">Transmembrane</keyword>
<sequence length="125" mass="14423">MKGKNSTFYNGLLNFFEKEYSSVREYFVICLLSLMLEFGNRTFFLPSLEQGNLTGWQASSFFHAVCVLWTVIAMGVLALTPILAILCIILWRLLVKNTRKLNKINEQRGRITPQQKEPYKEGVRA</sequence>
<feature type="transmembrane region" description="Helical" evidence="1">
    <location>
        <begin position="60"/>
        <end position="93"/>
    </location>
</feature>
<accession>A0ABN0GJ36</accession>
<name>A0ABN0GJ36_BAREL</name>
<dbReference type="RefSeq" id="WP_005774696.1">
    <property type="nucleotide sequence ID" value="NZ_JH725141.1"/>
</dbReference>
<protein>
    <submittedName>
        <fullName evidence="2">Uncharacterized protein</fullName>
    </submittedName>
</protein>
<gene>
    <name evidence="2" type="ORF">MCU_01427</name>
</gene>
<proteinExistence type="predicted"/>
<feature type="transmembrane region" description="Helical" evidence="1">
    <location>
        <begin position="26"/>
        <end position="48"/>
    </location>
</feature>
<keyword evidence="1" id="KW-1133">Transmembrane helix</keyword>
<reference evidence="2 3" key="1">
    <citation type="submission" date="2012-03" db="EMBL/GenBank/DDBJ databases">
        <title>The Genome Sequence of Bartonella elizabethae Re6043vi.</title>
        <authorList>
            <consortium name="The Broad Institute Genome Sequencing Platform"/>
            <consortium name="The Broad Institute Genome Sequencing Center for Infectious Disease"/>
            <person name="Feldgarden M."/>
            <person name="Kirby J."/>
            <person name="Kosoy M."/>
            <person name="Birtles R."/>
            <person name="Probert W.S."/>
            <person name="Chiaraviglio L."/>
            <person name="Young S.K."/>
            <person name="Zeng Q."/>
            <person name="Gargeya S."/>
            <person name="Fitzgerald M."/>
            <person name="Haas B."/>
            <person name="Abouelleil A."/>
            <person name="Alvarado L."/>
            <person name="Arachchi H.M."/>
            <person name="Berlin A."/>
            <person name="Chapman S.B."/>
            <person name="Gearin G."/>
            <person name="Goldberg J."/>
            <person name="Griggs A."/>
            <person name="Gujja S."/>
            <person name="Hansen M."/>
            <person name="Heiman D."/>
            <person name="Howarth C."/>
            <person name="Larimer J."/>
            <person name="Lui A."/>
            <person name="MacDonald P.J.P."/>
            <person name="McCowen C."/>
            <person name="Montmayeur A."/>
            <person name="Murphy C."/>
            <person name="Neiman D."/>
            <person name="Pearson M."/>
            <person name="Priest M."/>
            <person name="Roberts A."/>
            <person name="Saif S."/>
            <person name="Shea T."/>
            <person name="Sisk P."/>
            <person name="Stolte C."/>
            <person name="Sykes S."/>
            <person name="Wortman J."/>
            <person name="Nusbaum C."/>
            <person name="Birren B."/>
        </authorList>
    </citation>
    <scope>NUCLEOTIDE SEQUENCE [LARGE SCALE GENOMIC DNA]</scope>
    <source>
        <strain evidence="2 3">Re6043vi</strain>
    </source>
</reference>
<dbReference type="Proteomes" id="UP000008942">
    <property type="component" value="Unassembled WGS sequence"/>
</dbReference>
<keyword evidence="3" id="KW-1185">Reference proteome</keyword>
<keyword evidence="1" id="KW-0472">Membrane</keyword>
<organism evidence="2 3">
    <name type="scientific">Bartonella elizabethae Re6043vi</name>
    <dbReference type="NCBI Taxonomy" id="1094554"/>
    <lineage>
        <taxon>Bacteria</taxon>
        <taxon>Pseudomonadati</taxon>
        <taxon>Pseudomonadota</taxon>
        <taxon>Alphaproteobacteria</taxon>
        <taxon>Hyphomicrobiales</taxon>
        <taxon>Bartonellaceae</taxon>
        <taxon>Bartonella</taxon>
    </lineage>
</organism>
<evidence type="ECO:0000313" key="2">
    <source>
        <dbReference type="EMBL" id="EJF82504.1"/>
    </source>
</evidence>
<evidence type="ECO:0000313" key="3">
    <source>
        <dbReference type="Proteomes" id="UP000008942"/>
    </source>
</evidence>
<comment type="caution">
    <text evidence="2">The sequence shown here is derived from an EMBL/GenBank/DDBJ whole genome shotgun (WGS) entry which is preliminary data.</text>
</comment>